<dbReference type="RefSeq" id="WP_186503125.1">
    <property type="nucleotide sequence ID" value="NZ_JACOGK010000017.1"/>
</dbReference>
<comment type="subcellular location">
    <subcellularLocation>
        <location evidence="10">Cytoplasm</location>
    </subcellularLocation>
</comment>
<feature type="short sequence motif" description="'HIGH' region" evidence="10">
    <location>
        <begin position="57"/>
        <end position="67"/>
    </location>
</feature>
<evidence type="ECO:0000256" key="5">
    <source>
        <dbReference type="ARBA" id="ARBA00022840"/>
    </source>
</evidence>
<keyword evidence="4 10" id="KW-0547">Nucleotide-binding</keyword>
<feature type="domain" description="Aminoacyl-tRNA synthetase class Ia" evidence="11">
    <location>
        <begin position="27"/>
        <end position="648"/>
    </location>
</feature>
<keyword evidence="3 10" id="KW-0436">Ligase</keyword>
<dbReference type="SUPFAM" id="SSF50677">
    <property type="entry name" value="ValRS/IleRS/LeuRS editing domain"/>
    <property type="match status" value="1"/>
</dbReference>
<evidence type="ECO:0000256" key="4">
    <source>
        <dbReference type="ARBA" id="ARBA00022741"/>
    </source>
</evidence>
<evidence type="ECO:0000256" key="9">
    <source>
        <dbReference type="ARBA" id="ARBA00048359"/>
    </source>
</evidence>
<feature type="domain" description="Methionyl/Valyl/Leucyl/Isoleucyl-tRNA synthetase anticodon-binding" evidence="13">
    <location>
        <begin position="692"/>
        <end position="847"/>
    </location>
</feature>
<dbReference type="EMBL" id="JACOGK010000017">
    <property type="protein sequence ID" value="MBC3536969.1"/>
    <property type="molecule type" value="Genomic_DNA"/>
</dbReference>
<dbReference type="InterPro" id="IPR002300">
    <property type="entry name" value="aa-tRNA-synth_Ia"/>
</dbReference>
<dbReference type="InterPro" id="IPR001412">
    <property type="entry name" value="aa-tRNA-synth_I_CS"/>
</dbReference>
<feature type="binding site" evidence="10">
    <location>
        <position position="568"/>
    </location>
    <ligand>
        <name>L-isoleucyl-5'-AMP</name>
        <dbReference type="ChEBI" id="CHEBI:178002"/>
    </ligand>
</feature>
<dbReference type="InterPro" id="IPR014729">
    <property type="entry name" value="Rossmann-like_a/b/a_fold"/>
</dbReference>
<dbReference type="Gene3D" id="3.40.50.620">
    <property type="entry name" value="HUPs"/>
    <property type="match status" value="2"/>
</dbReference>
<dbReference type="CDD" id="cd00818">
    <property type="entry name" value="IleRS_core"/>
    <property type="match status" value="1"/>
</dbReference>
<keyword evidence="15" id="KW-1185">Reference proteome</keyword>
<evidence type="ECO:0000256" key="1">
    <source>
        <dbReference type="ARBA" id="ARBA00006887"/>
    </source>
</evidence>
<feature type="binding site" evidence="10">
    <location>
        <position position="910"/>
    </location>
    <ligand>
        <name>Zn(2+)</name>
        <dbReference type="ChEBI" id="CHEBI:29105"/>
    </ligand>
</feature>
<feature type="binding site" evidence="10">
    <location>
        <position position="612"/>
    </location>
    <ligand>
        <name>ATP</name>
        <dbReference type="ChEBI" id="CHEBI:30616"/>
    </ligand>
</feature>
<protein>
    <recommendedName>
        <fullName evidence="10">Isoleucine--tRNA ligase</fullName>
        <ecNumber evidence="10">6.1.1.5</ecNumber>
    </recommendedName>
    <alternativeName>
        <fullName evidence="10">Isoleucyl-tRNA synthetase</fullName>
        <shortName evidence="10">IleRS</shortName>
    </alternativeName>
</protein>
<evidence type="ECO:0000256" key="10">
    <source>
        <dbReference type="HAMAP-Rule" id="MF_02002"/>
    </source>
</evidence>
<evidence type="ECO:0000313" key="14">
    <source>
        <dbReference type="EMBL" id="MBC3536969.1"/>
    </source>
</evidence>
<dbReference type="Pfam" id="PF06827">
    <property type="entry name" value="zf-FPG_IleRS"/>
    <property type="match status" value="1"/>
</dbReference>
<gene>
    <name evidence="10 14" type="primary">ileS</name>
    <name evidence="14" type="ORF">H8J70_06870</name>
</gene>
<feature type="binding site" evidence="10">
    <location>
        <position position="907"/>
    </location>
    <ligand>
        <name>Zn(2+)</name>
        <dbReference type="ChEBI" id="CHEBI:29105"/>
    </ligand>
</feature>
<dbReference type="PANTHER" id="PTHR42765:SF1">
    <property type="entry name" value="ISOLEUCINE--TRNA LIGASE, MITOCHONDRIAL"/>
    <property type="match status" value="1"/>
</dbReference>
<dbReference type="InterPro" id="IPR013155">
    <property type="entry name" value="M/V/L/I-tRNA-synth_anticd-bd"/>
</dbReference>
<evidence type="ECO:0000259" key="12">
    <source>
        <dbReference type="Pfam" id="PF06827"/>
    </source>
</evidence>
<accession>A0ABR6VI45</accession>
<evidence type="ECO:0000256" key="7">
    <source>
        <dbReference type="ARBA" id="ARBA00023146"/>
    </source>
</evidence>
<dbReference type="Gene3D" id="3.90.740.10">
    <property type="entry name" value="Valyl/Leucyl/Isoleucyl-tRNA synthetase, editing domain"/>
    <property type="match status" value="1"/>
</dbReference>
<dbReference type="CDD" id="cd07960">
    <property type="entry name" value="Anticodon_Ia_Ile_BEm"/>
    <property type="match status" value="1"/>
</dbReference>
<organism evidence="14 15">
    <name type="scientific">Megasphaera hominis</name>
    <dbReference type="NCBI Taxonomy" id="159836"/>
    <lineage>
        <taxon>Bacteria</taxon>
        <taxon>Bacillati</taxon>
        <taxon>Bacillota</taxon>
        <taxon>Negativicutes</taxon>
        <taxon>Veillonellales</taxon>
        <taxon>Veillonellaceae</taxon>
        <taxon>Megasphaera</taxon>
    </lineage>
</organism>
<dbReference type="InterPro" id="IPR050081">
    <property type="entry name" value="Ile-tRNA_ligase"/>
</dbReference>
<proteinExistence type="inferred from homology"/>
<keyword evidence="10" id="KW-0479">Metal-binding</keyword>
<keyword evidence="10" id="KW-0862">Zinc</keyword>
<dbReference type="Pfam" id="PF00133">
    <property type="entry name" value="tRNA-synt_1"/>
    <property type="match status" value="1"/>
</dbReference>
<dbReference type="Gene3D" id="1.10.730.20">
    <property type="match status" value="1"/>
</dbReference>
<comment type="cofactor">
    <cofactor evidence="10">
        <name>Zn(2+)</name>
        <dbReference type="ChEBI" id="CHEBI:29105"/>
    </cofactor>
    <text evidence="10">Binds 1 zinc ion per subunit.</text>
</comment>
<reference evidence="14 15" key="1">
    <citation type="submission" date="2020-08" db="EMBL/GenBank/DDBJ databases">
        <authorList>
            <person name="Liu C."/>
            <person name="Sun Q."/>
        </authorList>
    </citation>
    <scope>NUCLEOTIDE SEQUENCE [LARGE SCALE GENOMIC DNA]</scope>
    <source>
        <strain evidence="14 15">NSJ-59</strain>
    </source>
</reference>
<dbReference type="InterPro" id="IPR002301">
    <property type="entry name" value="Ile-tRNA-ligase"/>
</dbReference>
<name>A0ABR6VI45_9FIRM</name>
<dbReference type="SUPFAM" id="SSF47323">
    <property type="entry name" value="Anticodon-binding domain of a subclass of class I aminoacyl-tRNA synthetases"/>
    <property type="match status" value="1"/>
</dbReference>
<dbReference type="PANTHER" id="PTHR42765">
    <property type="entry name" value="SOLEUCYL-TRNA SYNTHETASE"/>
    <property type="match status" value="1"/>
</dbReference>
<feature type="short sequence motif" description="'KMSKS' region" evidence="10">
    <location>
        <begin position="609"/>
        <end position="613"/>
    </location>
</feature>
<comment type="domain">
    <text evidence="10">IleRS has two distinct active sites: one for aminoacylation and one for editing. The misactivated valine is translocated from the active site to the editing site, which sterically excludes the correctly activated isoleucine. The single editing site contains two valyl binding pockets, one specific for each substrate (Val-AMP or Val-tRNA(Ile)).</text>
</comment>
<dbReference type="InterPro" id="IPR033708">
    <property type="entry name" value="Anticodon_Ile_BEm"/>
</dbReference>
<comment type="function">
    <text evidence="8 10">Catalyzes the attachment of isoleucine to tRNA(Ile). As IleRS can inadvertently accommodate and process structurally similar amino acids such as valine, to avoid such errors it has two additional distinct tRNA(Ile)-dependent editing activities. One activity is designated as 'pretransfer' editing and involves the hydrolysis of activated Val-AMP. The other activity is designated 'posttransfer' editing and involves deacylation of mischarged Val-tRNA(Ile).</text>
</comment>
<dbReference type="InterPro" id="IPR023585">
    <property type="entry name" value="Ile-tRNA-ligase_type1"/>
</dbReference>
<dbReference type="InterPro" id="IPR010663">
    <property type="entry name" value="Znf_FPG/IleRS"/>
</dbReference>
<feature type="binding site" evidence="10">
    <location>
        <position position="927"/>
    </location>
    <ligand>
        <name>Zn(2+)</name>
        <dbReference type="ChEBI" id="CHEBI:29105"/>
    </ligand>
</feature>
<dbReference type="InterPro" id="IPR009008">
    <property type="entry name" value="Val/Leu/Ile-tRNA-synth_edit"/>
</dbReference>
<evidence type="ECO:0000256" key="2">
    <source>
        <dbReference type="ARBA" id="ARBA00022490"/>
    </source>
</evidence>
<dbReference type="PRINTS" id="PR00984">
    <property type="entry name" value="TRNASYNTHILE"/>
</dbReference>
<dbReference type="Pfam" id="PF08264">
    <property type="entry name" value="Anticodon_1"/>
    <property type="match status" value="1"/>
</dbReference>
<comment type="subunit">
    <text evidence="10">Monomer.</text>
</comment>
<comment type="similarity">
    <text evidence="1 10">Belongs to the class-I aminoacyl-tRNA synthetase family. IleS type 1 subfamily.</text>
</comment>
<sequence>MDYGKTLHLPETEFPMRGNLPKREPDMLAFWTENKIYEKRLEKRKGCKKFILHDGPPYANGKLHIGHALNKVLKDIILKYKTQTGHYTKYIPGWDTHGLPIEHAVIKATGLNRHEIAPLDLRAKCREYALENVEMQKKDFIRFGVLGDWEHPYLTLQKPVEVAQIGVFGEMAKKGYIYKGLKTVYWCPHCETALADAEIEYKDDKSFSLYVRYPAHDLGNDKGSHMPAGADPEKVSALIWTTTPWTVPTIMCLCVGPDIDYVWVKVGDQYMLMAKELVASAMAAGKVEDYEVLPDVMKGSQLEGLVFQHPFYPDRKLPVVCGDHVTLESGTGVVHTAPDHGEDDFNVCKKYAAWGLKPMGTTDSRGCYTKVIPDYQGMFVFDANVPILKRLAEEGWLFAKASMRHQYPHCWRCKEPILYRATEQWFASVDGFRQEALDAIDKVRWIPAWGHDRIYNMIRDRGDWCISRQRVWGVPIPIFYCKDCGEHIINDETIQHLQEMFAKEGSNTWWMHDVKELLPEGYKCPHCGGTEFTKETDTMDVWFDSGCTHQGVMKNDPDSGYPVDMYLEGSDQHRGWFNSSLLTSVAINGIAPYRQVLTHGFTVDGEGRKMSKSVGNTVAPQEVIDQYGADVMRLWVSSADYQGDIRLSPKILKQLSDVYRKIRNTFRYLLGNLADFNPETDAVAYENMTELDKWALLRLEQVFETVTDAYENYQFHVMYHAIHNFCTVDLSAIYLDIIKDRLYTEKTDALSRRSAQTAMYQILDTLVKIIAPVLSFTAEEVWQNMPAVTGKEESVLLTDWPQAHPEYLNAALDEHWRQLLSYRSDLMRVLENARKAHLIGHPLDAAVTIYASGEDYDFLAAVQDKLATLLIVSEVTLVQGDAPAEAEAGEDHPQMKAVVAPSASEKCERCWRHDATVGTDADHPTLCARCASVLK</sequence>
<dbReference type="EC" id="6.1.1.5" evidence="10"/>
<comment type="caution">
    <text evidence="14">The sequence shown here is derived from an EMBL/GenBank/DDBJ whole genome shotgun (WGS) entry which is preliminary data.</text>
</comment>
<dbReference type="Proteomes" id="UP000606870">
    <property type="component" value="Unassembled WGS sequence"/>
</dbReference>
<feature type="binding site" evidence="10">
    <location>
        <position position="930"/>
    </location>
    <ligand>
        <name>Zn(2+)</name>
        <dbReference type="ChEBI" id="CHEBI:29105"/>
    </ligand>
</feature>
<evidence type="ECO:0000256" key="8">
    <source>
        <dbReference type="ARBA" id="ARBA00025217"/>
    </source>
</evidence>
<keyword evidence="2 10" id="KW-0963">Cytoplasm</keyword>
<keyword evidence="7 10" id="KW-0030">Aminoacyl-tRNA synthetase</keyword>
<dbReference type="GO" id="GO:0004822">
    <property type="term" value="F:isoleucine-tRNA ligase activity"/>
    <property type="evidence" value="ECO:0007669"/>
    <property type="project" value="UniProtKB-EC"/>
</dbReference>
<keyword evidence="5 10" id="KW-0067">ATP-binding</keyword>
<dbReference type="PROSITE" id="PS00178">
    <property type="entry name" value="AA_TRNA_LIGASE_I"/>
    <property type="match status" value="1"/>
</dbReference>
<dbReference type="HAMAP" id="MF_02002">
    <property type="entry name" value="Ile_tRNA_synth_type1"/>
    <property type="match status" value="1"/>
</dbReference>
<keyword evidence="6 10" id="KW-0648">Protein biosynthesis</keyword>
<evidence type="ECO:0000256" key="3">
    <source>
        <dbReference type="ARBA" id="ARBA00022598"/>
    </source>
</evidence>
<evidence type="ECO:0000259" key="13">
    <source>
        <dbReference type="Pfam" id="PF08264"/>
    </source>
</evidence>
<dbReference type="NCBIfam" id="TIGR00392">
    <property type="entry name" value="ileS"/>
    <property type="match status" value="1"/>
</dbReference>
<dbReference type="SUPFAM" id="SSF52374">
    <property type="entry name" value="Nucleotidylyl transferase"/>
    <property type="match status" value="1"/>
</dbReference>
<comment type="catalytic activity">
    <reaction evidence="9 10">
        <text>tRNA(Ile) + L-isoleucine + ATP = L-isoleucyl-tRNA(Ile) + AMP + diphosphate</text>
        <dbReference type="Rhea" id="RHEA:11060"/>
        <dbReference type="Rhea" id="RHEA-COMP:9666"/>
        <dbReference type="Rhea" id="RHEA-COMP:9695"/>
        <dbReference type="ChEBI" id="CHEBI:30616"/>
        <dbReference type="ChEBI" id="CHEBI:33019"/>
        <dbReference type="ChEBI" id="CHEBI:58045"/>
        <dbReference type="ChEBI" id="CHEBI:78442"/>
        <dbReference type="ChEBI" id="CHEBI:78528"/>
        <dbReference type="ChEBI" id="CHEBI:456215"/>
        <dbReference type="EC" id="6.1.1.5"/>
    </reaction>
</comment>
<evidence type="ECO:0000256" key="6">
    <source>
        <dbReference type="ARBA" id="ARBA00022917"/>
    </source>
</evidence>
<dbReference type="Gene3D" id="1.10.10.830">
    <property type="entry name" value="Ile-tRNA synthetase CP2 domain-like"/>
    <property type="match status" value="1"/>
</dbReference>
<evidence type="ECO:0000259" key="11">
    <source>
        <dbReference type="Pfam" id="PF00133"/>
    </source>
</evidence>
<dbReference type="InterPro" id="IPR009080">
    <property type="entry name" value="tRNAsynth_Ia_anticodon-bd"/>
</dbReference>
<evidence type="ECO:0000313" key="15">
    <source>
        <dbReference type="Proteomes" id="UP000606870"/>
    </source>
</evidence>
<feature type="domain" description="Zinc finger FPG/IleRS-type" evidence="12">
    <location>
        <begin position="904"/>
        <end position="933"/>
    </location>
</feature>